<dbReference type="Proteomes" id="UP000680670">
    <property type="component" value="Unassembled WGS sequence"/>
</dbReference>
<protein>
    <submittedName>
        <fullName evidence="4">PucR family transcriptional regulator</fullName>
    </submittedName>
</protein>
<evidence type="ECO:0000259" key="1">
    <source>
        <dbReference type="Pfam" id="PF07905"/>
    </source>
</evidence>
<name>A0A429XAJ8_SIMTE</name>
<keyword evidence="6" id="KW-1185">Reference proteome</keyword>
<gene>
    <name evidence="4" type="ORF">D5F11_006375</name>
    <name evidence="3" type="ORF">J6TS1_44400</name>
</gene>
<dbReference type="AlphaFoldDB" id="A0A429XAJ8"/>
<dbReference type="Pfam" id="PF13556">
    <property type="entry name" value="HTH_30"/>
    <property type="match status" value="1"/>
</dbReference>
<evidence type="ECO:0000313" key="3">
    <source>
        <dbReference type="EMBL" id="GIN98570.1"/>
    </source>
</evidence>
<evidence type="ECO:0000313" key="5">
    <source>
        <dbReference type="Proteomes" id="UP000287296"/>
    </source>
</evidence>
<proteinExistence type="predicted"/>
<dbReference type="EMBL" id="BORJ01000015">
    <property type="protein sequence ID" value="GIN98570.1"/>
    <property type="molecule type" value="Genomic_DNA"/>
</dbReference>
<reference evidence="4 5" key="1">
    <citation type="submission" date="2018-12" db="EMBL/GenBank/DDBJ databases">
        <authorList>
            <person name="Sun L."/>
            <person name="Chen Z."/>
        </authorList>
    </citation>
    <scope>NUCLEOTIDE SEQUENCE [LARGE SCALE GENOMIC DNA]</scope>
    <source>
        <strain evidence="4 5">LMG 29736</strain>
    </source>
</reference>
<dbReference type="InterPro" id="IPR012914">
    <property type="entry name" value="PucR_dom"/>
</dbReference>
<evidence type="ECO:0000313" key="4">
    <source>
        <dbReference type="EMBL" id="RST60458.1"/>
    </source>
</evidence>
<dbReference type="PANTHER" id="PTHR33744">
    <property type="entry name" value="CARBOHYDRATE DIACID REGULATOR"/>
    <property type="match status" value="1"/>
</dbReference>
<dbReference type="Pfam" id="PF07905">
    <property type="entry name" value="PucR"/>
    <property type="match status" value="1"/>
</dbReference>
<dbReference type="InterPro" id="IPR042070">
    <property type="entry name" value="PucR_C-HTH_sf"/>
</dbReference>
<dbReference type="InterPro" id="IPR025736">
    <property type="entry name" value="PucR_C-HTH_dom"/>
</dbReference>
<dbReference type="RefSeq" id="WP_120115458.1">
    <property type="nucleotide sequence ID" value="NZ_BORI01000009.1"/>
</dbReference>
<dbReference type="PANTHER" id="PTHR33744:SF1">
    <property type="entry name" value="DNA-BINDING TRANSCRIPTIONAL ACTIVATOR ADER"/>
    <property type="match status" value="1"/>
</dbReference>
<accession>A0A429XAJ8</accession>
<feature type="domain" description="Purine catabolism PurC-like" evidence="1">
    <location>
        <begin position="11"/>
        <end position="130"/>
    </location>
</feature>
<organism evidence="4 5">
    <name type="scientific">Siminovitchia terrae</name>
    <name type="common">Bacillus terrae</name>
    <dbReference type="NCBI Taxonomy" id="1914933"/>
    <lineage>
        <taxon>Bacteria</taxon>
        <taxon>Bacillati</taxon>
        <taxon>Bacillota</taxon>
        <taxon>Bacilli</taxon>
        <taxon>Bacillales</taxon>
        <taxon>Bacillaceae</taxon>
        <taxon>Siminovitchia</taxon>
    </lineage>
</organism>
<sequence>MMNEFTLKVKDIFTRSHFKRAKVLAGSGGLDRVIRWVHVLEVEDFGSLIHGGELILTTGVGLHLDVSTQLKFVQQLIASNAAGICIEKGPYFQEIHEDILELAEMNHFPIIMFEETVKFVDITQELHSLIINRHHDLLSYLDSSSRRFIELSMSSNGILKILHELYDYFHRTIIFVPLQGKSFYYPSDQKYFHDLILDHFQTAETETETISQRMLTIDNESFVFMPVEGLGQIWGYLCLHTADDAPEEFHFLILDRAALAIAQILLRNRTIEERKQHSEDKFVRAVLQGRDYNSEELISHLPFAGPDMRYRVFVMEIQMPDRMISEEEWEDIKLQRSLMIRGSFKRFGFFPAVSATKEEIAVIAAFPANAPEKGKDMLTRLTQHLLRTKDHKVLLGNNKIYGVGREYKHIDQLSKSYAEAKEVVALNHSNIKEKMITYDDIGIYRLLLPLRKSGELSTYVEDYLGPILDYDSQNDSDLYETLKVYFACGGSKKEAAEQLYIVRQTLYHRLDKIEQLLGKDYMESNQRIAVEAAIKGYELIKRS</sequence>
<reference evidence="3 6" key="2">
    <citation type="submission" date="2021-03" db="EMBL/GenBank/DDBJ databases">
        <title>Antimicrobial resistance genes in bacteria isolated from Japanese honey, and their potential for conferring macrolide and lincosamide resistance in the American foulbrood pathogen Paenibacillus larvae.</title>
        <authorList>
            <person name="Okamoto M."/>
            <person name="Kumagai M."/>
            <person name="Kanamori H."/>
            <person name="Takamatsu D."/>
        </authorList>
    </citation>
    <scope>NUCLEOTIDE SEQUENCE [LARGE SCALE GENOMIC DNA]</scope>
    <source>
        <strain evidence="3 6">J6TS1</strain>
    </source>
</reference>
<dbReference type="EMBL" id="QYTW02000004">
    <property type="protein sequence ID" value="RST60458.1"/>
    <property type="molecule type" value="Genomic_DNA"/>
</dbReference>
<dbReference type="Gene3D" id="1.10.10.2840">
    <property type="entry name" value="PucR C-terminal helix-turn-helix domain"/>
    <property type="match status" value="1"/>
</dbReference>
<dbReference type="InterPro" id="IPR051448">
    <property type="entry name" value="CdaR-like_regulators"/>
</dbReference>
<dbReference type="Proteomes" id="UP000287296">
    <property type="component" value="Unassembled WGS sequence"/>
</dbReference>
<dbReference type="OrthoDB" id="143422at2"/>
<evidence type="ECO:0000313" key="6">
    <source>
        <dbReference type="Proteomes" id="UP000680670"/>
    </source>
</evidence>
<evidence type="ECO:0000259" key="2">
    <source>
        <dbReference type="Pfam" id="PF13556"/>
    </source>
</evidence>
<comment type="caution">
    <text evidence="4">The sequence shown here is derived from an EMBL/GenBank/DDBJ whole genome shotgun (WGS) entry which is preliminary data.</text>
</comment>
<feature type="domain" description="PucR C-terminal helix-turn-helix" evidence="2">
    <location>
        <begin position="478"/>
        <end position="535"/>
    </location>
</feature>